<dbReference type="GO" id="GO:0016887">
    <property type="term" value="F:ATP hydrolysis activity"/>
    <property type="evidence" value="ECO:0007669"/>
    <property type="project" value="RHEA"/>
</dbReference>
<dbReference type="Gene3D" id="3.40.50.300">
    <property type="entry name" value="P-loop containing nucleotide triphosphate hydrolases"/>
    <property type="match status" value="2"/>
</dbReference>
<dbReference type="PATRIC" id="fig|679935.3.peg.1206"/>
<dbReference type="KEGG" id="afd:Alfi_1265"/>
<dbReference type="NCBIfam" id="NF008168">
    <property type="entry name" value="PRK10917.2-2"/>
    <property type="match status" value="1"/>
</dbReference>
<gene>
    <name evidence="18" type="ordered locus">Alfi_1265</name>
</gene>
<dbReference type="Pfam" id="PF19833">
    <property type="entry name" value="RecG_dom3_C"/>
    <property type="match status" value="1"/>
</dbReference>
<keyword evidence="5 15" id="KW-0378">Hydrolase</keyword>
<keyword evidence="6 15" id="KW-0347">Helicase</keyword>
<dbReference type="SUPFAM" id="SSF52540">
    <property type="entry name" value="P-loop containing nucleoside triphosphate hydrolases"/>
    <property type="match status" value="2"/>
</dbReference>
<evidence type="ECO:0000256" key="4">
    <source>
        <dbReference type="ARBA" id="ARBA00022763"/>
    </source>
</evidence>
<dbReference type="EMBL" id="CP003274">
    <property type="protein sequence ID" value="AFL77613.1"/>
    <property type="molecule type" value="Genomic_DNA"/>
</dbReference>
<evidence type="ECO:0000256" key="13">
    <source>
        <dbReference type="ARBA" id="ARBA00034808"/>
    </source>
</evidence>
<dbReference type="SUPFAM" id="SSF50249">
    <property type="entry name" value="Nucleic acid-binding proteins"/>
    <property type="match status" value="1"/>
</dbReference>
<evidence type="ECO:0000256" key="2">
    <source>
        <dbReference type="ARBA" id="ARBA00017846"/>
    </source>
</evidence>
<dbReference type="InterPro" id="IPR001650">
    <property type="entry name" value="Helicase_C-like"/>
</dbReference>
<dbReference type="HOGENOM" id="CLU_005122_7_1_10"/>
<evidence type="ECO:0000256" key="8">
    <source>
        <dbReference type="ARBA" id="ARBA00023125"/>
    </source>
</evidence>
<evidence type="ECO:0000256" key="9">
    <source>
        <dbReference type="ARBA" id="ARBA00023172"/>
    </source>
</evidence>
<feature type="domain" description="Helicase C-terminal" evidence="17">
    <location>
        <begin position="482"/>
        <end position="642"/>
    </location>
</feature>
<dbReference type="NCBIfam" id="NF008165">
    <property type="entry name" value="PRK10917.1-3"/>
    <property type="match status" value="1"/>
</dbReference>
<sequence>MSPDFHYICRVEYLDNDIKYVGGVGEARARLLDKELGIRTLGDMLSHYPFRYIDRTKVYRIAEITEGAPTLLQFRARITGVAYAGTGRKKRFTAYVQDPTGSAELVWFQGIKWIEKRVEVGREYLIFGRPSFYRGLLSMAHPELETMEQALSRKAESGMQGIYPSTEKLSNVLGAKGMYQIICNTWALVKDHITDCMPEAVRARYGLIPLRDAYYNIHFPQSAEMLRQAQYRLKFDELLGIQLNVQSRRTERLSKNNGFLFMKVGGVFNTFYNEKLPFPLTGAQKRVVKEIRQDTVTGFQMNRLLQGDVGSGKTLVALMSMLLAVDNGFQACMMAPTEILARQHFATITRMLEGMDVKTAVLTGSSKVKERRLALEGIASGEVDILIGTHALIEDRVQFANLGFVVIDEQHRFGVEQRARLWTKNEQPPHILVMTATPIPRTLAMTLYGDLDVSVIDELPPGRRPIKTVHYTDAARLRLFGFMKQEIAKGRQVYVVYPLIKESEAMDYKDLTDGYEAISRDFPLPDYVTTICHGKMKPADKEESMRQFKSGEADIMVATSVIEVGVDVPNATVMVIESAERFGLSQLHQLRGRVGRGGEQSYCILMSGEKLSKESRARLQAMCETNDGFRLAELDLKLRGAGDINGTLQSGMAFDLKIANPTLDVQILTVSREAAAAILTADRDLSLPEHRGLQELRRKYSGQEEIDFSMIS</sequence>
<evidence type="ECO:0000259" key="16">
    <source>
        <dbReference type="PROSITE" id="PS51192"/>
    </source>
</evidence>
<dbReference type="eggNOG" id="COG1200">
    <property type="taxonomic scope" value="Bacteria"/>
</dbReference>
<dbReference type="InterPro" id="IPR047112">
    <property type="entry name" value="RecG/Mfd"/>
</dbReference>
<evidence type="ECO:0000256" key="6">
    <source>
        <dbReference type="ARBA" id="ARBA00022806"/>
    </source>
</evidence>
<dbReference type="GO" id="GO:0003677">
    <property type="term" value="F:DNA binding"/>
    <property type="evidence" value="ECO:0007669"/>
    <property type="project" value="UniProtKB-KW"/>
</dbReference>
<keyword evidence="11" id="KW-0413">Isomerase</keyword>
<dbReference type="GO" id="GO:0006281">
    <property type="term" value="P:DNA repair"/>
    <property type="evidence" value="ECO:0007669"/>
    <property type="project" value="UniProtKB-UniRule"/>
</dbReference>
<evidence type="ECO:0000259" key="17">
    <source>
        <dbReference type="PROSITE" id="PS51194"/>
    </source>
</evidence>
<protein>
    <recommendedName>
        <fullName evidence="2 15">ATP-dependent DNA helicase RecG</fullName>
        <ecNumber evidence="13 15">5.6.2.4</ecNumber>
    </recommendedName>
</protein>
<evidence type="ECO:0000256" key="12">
    <source>
        <dbReference type="ARBA" id="ARBA00034617"/>
    </source>
</evidence>
<dbReference type="AlphaFoldDB" id="I3YKU5"/>
<organism evidence="18 19">
    <name type="scientific">Alistipes finegoldii (strain DSM 17242 / JCM 16770 / CCUG 46020 / CIP 107999 / KCTC 15236 / AHN 2437)</name>
    <dbReference type="NCBI Taxonomy" id="679935"/>
    <lineage>
        <taxon>Bacteria</taxon>
        <taxon>Pseudomonadati</taxon>
        <taxon>Bacteroidota</taxon>
        <taxon>Bacteroidia</taxon>
        <taxon>Bacteroidales</taxon>
        <taxon>Rikenellaceae</taxon>
        <taxon>Alistipes</taxon>
    </lineage>
</organism>
<evidence type="ECO:0000256" key="5">
    <source>
        <dbReference type="ARBA" id="ARBA00022801"/>
    </source>
</evidence>
<dbReference type="InterPro" id="IPR012340">
    <property type="entry name" value="NA-bd_OB-fold"/>
</dbReference>
<keyword evidence="9 15" id="KW-0233">DNA recombination</keyword>
<comment type="catalytic activity">
    <reaction evidence="14 15">
        <text>ATP + H2O = ADP + phosphate + H(+)</text>
        <dbReference type="Rhea" id="RHEA:13065"/>
        <dbReference type="ChEBI" id="CHEBI:15377"/>
        <dbReference type="ChEBI" id="CHEBI:15378"/>
        <dbReference type="ChEBI" id="CHEBI:30616"/>
        <dbReference type="ChEBI" id="CHEBI:43474"/>
        <dbReference type="ChEBI" id="CHEBI:456216"/>
        <dbReference type="EC" id="5.6.2.4"/>
    </reaction>
</comment>
<dbReference type="InterPro" id="IPR033454">
    <property type="entry name" value="RecG_wedge"/>
</dbReference>
<dbReference type="Gene3D" id="2.40.50.140">
    <property type="entry name" value="Nucleic acid-binding proteins"/>
    <property type="match status" value="1"/>
</dbReference>
<dbReference type="InterPro" id="IPR027417">
    <property type="entry name" value="P-loop_NTPase"/>
</dbReference>
<dbReference type="InterPro" id="IPR045562">
    <property type="entry name" value="RecG_dom3_C"/>
</dbReference>
<evidence type="ECO:0000256" key="1">
    <source>
        <dbReference type="ARBA" id="ARBA00007504"/>
    </source>
</evidence>
<dbReference type="SMART" id="SM00490">
    <property type="entry name" value="HELICc"/>
    <property type="match status" value="1"/>
</dbReference>
<evidence type="ECO:0000256" key="7">
    <source>
        <dbReference type="ARBA" id="ARBA00022840"/>
    </source>
</evidence>
<dbReference type="CDD" id="cd04488">
    <property type="entry name" value="RecG_wedge_OBF"/>
    <property type="match status" value="1"/>
</dbReference>
<name>I3YKU5_ALIFI</name>
<dbReference type="PROSITE" id="PS51194">
    <property type="entry name" value="HELICASE_CTER"/>
    <property type="match status" value="1"/>
</dbReference>
<proteinExistence type="inferred from homology"/>
<dbReference type="GO" id="GO:0043138">
    <property type="term" value="F:3'-5' DNA helicase activity"/>
    <property type="evidence" value="ECO:0007669"/>
    <property type="project" value="UniProtKB-EC"/>
</dbReference>
<dbReference type="SMART" id="SM00487">
    <property type="entry name" value="DEXDc"/>
    <property type="match status" value="1"/>
</dbReference>
<dbReference type="Pfam" id="PF17191">
    <property type="entry name" value="RecG_wedge"/>
    <property type="match status" value="1"/>
</dbReference>
<dbReference type="EC" id="5.6.2.4" evidence="13 15"/>
<dbReference type="InterPro" id="IPR004609">
    <property type="entry name" value="ATP-dep_DNA_helicase_RecG"/>
</dbReference>
<dbReference type="PROSITE" id="PS51192">
    <property type="entry name" value="HELICASE_ATP_BIND_1"/>
    <property type="match status" value="1"/>
</dbReference>
<comment type="similarity">
    <text evidence="1 15">Belongs to the helicase family. RecG subfamily.</text>
</comment>
<dbReference type="PANTHER" id="PTHR47964">
    <property type="entry name" value="ATP-DEPENDENT DNA HELICASE HOMOLOG RECG, CHLOROPLASTIC"/>
    <property type="match status" value="1"/>
</dbReference>
<dbReference type="InterPro" id="IPR014001">
    <property type="entry name" value="Helicase_ATP-bd"/>
</dbReference>
<evidence type="ECO:0000256" key="14">
    <source>
        <dbReference type="ARBA" id="ARBA00048988"/>
    </source>
</evidence>
<evidence type="ECO:0000256" key="3">
    <source>
        <dbReference type="ARBA" id="ARBA00022741"/>
    </source>
</evidence>
<feature type="domain" description="Helicase ATP-binding" evidence="16">
    <location>
        <begin position="294"/>
        <end position="456"/>
    </location>
</feature>
<evidence type="ECO:0000256" key="11">
    <source>
        <dbReference type="ARBA" id="ARBA00023235"/>
    </source>
</evidence>
<keyword evidence="7 15" id="KW-0067">ATP-binding</keyword>
<comment type="catalytic activity">
    <reaction evidence="12 15">
        <text>Couples ATP hydrolysis with the unwinding of duplex DNA by translocating in the 3'-5' direction.</text>
        <dbReference type="EC" id="5.6.2.4"/>
    </reaction>
</comment>
<keyword evidence="8" id="KW-0238">DNA-binding</keyword>
<accession>I3YKU5</accession>
<dbReference type="Pfam" id="PF00271">
    <property type="entry name" value="Helicase_C"/>
    <property type="match status" value="1"/>
</dbReference>
<reference evidence="19" key="1">
    <citation type="journal article" date="2013" name="Stand. Genomic Sci.">
        <title>Complete genome sequence of the bile-resistant pigment-producing anaerobe Alistipes finegoldii type strain (AHN2437(T)).</title>
        <authorList>
            <person name="Mavromatis K."/>
            <person name="Stackebrandt E."/>
            <person name="Munk C."/>
            <person name="Lapidus A."/>
            <person name="Nolan M."/>
            <person name="Lucas S."/>
            <person name="Hammon N."/>
            <person name="Deshpande S."/>
            <person name="Cheng J.F."/>
            <person name="Tapia R."/>
            <person name="Goodwin L.A."/>
            <person name="Pitluck S."/>
            <person name="Liolios K."/>
            <person name="Pagani I."/>
            <person name="Ivanova N."/>
            <person name="Mikhailova N."/>
            <person name="Huntemann M."/>
            <person name="Pati A."/>
            <person name="Chen A."/>
            <person name="Palaniappan K."/>
            <person name="Land M."/>
            <person name="Hauser L."/>
            <person name="Rohde M."/>
            <person name="Gronow S."/>
            <person name="Goker M."/>
            <person name="Detter J.C."/>
            <person name="Bristow J."/>
            <person name="Eisen J.A."/>
            <person name="Markowitz V."/>
            <person name="Hugenholtz P."/>
            <person name="Kyrpides N.C."/>
            <person name="Klenk H.P."/>
            <person name="Woyke T."/>
        </authorList>
    </citation>
    <scope>NUCLEOTIDE SEQUENCE</scope>
    <source>
        <strain evidence="19">DSM 17242 / JCM 16770 / AHN 2437 / CCUG 46020 / CIP 107999</strain>
    </source>
</reference>
<dbReference type="GO" id="GO:0005524">
    <property type="term" value="F:ATP binding"/>
    <property type="evidence" value="ECO:0007669"/>
    <property type="project" value="UniProtKB-KW"/>
</dbReference>
<keyword evidence="4 15" id="KW-0227">DNA damage</keyword>
<dbReference type="GO" id="GO:0006310">
    <property type="term" value="P:DNA recombination"/>
    <property type="evidence" value="ECO:0007669"/>
    <property type="project" value="UniProtKB-UniRule"/>
</dbReference>
<dbReference type="STRING" id="679935.Alfi_1265"/>
<dbReference type="Proteomes" id="UP000006052">
    <property type="component" value="Chromosome"/>
</dbReference>
<evidence type="ECO:0000313" key="19">
    <source>
        <dbReference type="Proteomes" id="UP000006052"/>
    </source>
</evidence>
<dbReference type="InterPro" id="IPR011545">
    <property type="entry name" value="DEAD/DEAH_box_helicase_dom"/>
</dbReference>
<dbReference type="NCBIfam" id="TIGR00643">
    <property type="entry name" value="recG"/>
    <property type="match status" value="1"/>
</dbReference>
<keyword evidence="10 15" id="KW-0234">DNA repair</keyword>
<keyword evidence="3 15" id="KW-0547">Nucleotide-binding</keyword>
<dbReference type="PANTHER" id="PTHR47964:SF1">
    <property type="entry name" value="ATP-DEPENDENT DNA HELICASE HOMOLOG RECG, CHLOROPLASTIC"/>
    <property type="match status" value="1"/>
</dbReference>
<evidence type="ECO:0000256" key="10">
    <source>
        <dbReference type="ARBA" id="ARBA00023204"/>
    </source>
</evidence>
<comment type="function">
    <text evidence="15">Plays a critical role in recombination and DNA repair. Helps process Holliday junction intermediates to mature products by catalyzing branch migration. Has replication fork regression activity, unwinds stalled or blocked replication forks to make a HJ that can be resolved. Has a DNA unwinding activity characteristic of a DNA helicase with 3'-5' polarity.</text>
</comment>
<evidence type="ECO:0000256" key="15">
    <source>
        <dbReference type="RuleBase" id="RU363016"/>
    </source>
</evidence>
<evidence type="ECO:0000313" key="18">
    <source>
        <dbReference type="EMBL" id="AFL77613.1"/>
    </source>
</evidence>
<dbReference type="Pfam" id="PF00270">
    <property type="entry name" value="DEAD"/>
    <property type="match status" value="1"/>
</dbReference>
<dbReference type="CDD" id="cd17992">
    <property type="entry name" value="DEXHc_RecG"/>
    <property type="match status" value="1"/>
</dbReference>